<reference evidence="2 3" key="1">
    <citation type="journal article" date="2023" name="Commun. Biol.">
        <title>Genome analysis of Parmales, the sister group of diatoms, reveals the evolutionary specialization of diatoms from phago-mixotrophs to photoautotrophs.</title>
        <authorList>
            <person name="Ban H."/>
            <person name="Sato S."/>
            <person name="Yoshikawa S."/>
            <person name="Yamada K."/>
            <person name="Nakamura Y."/>
            <person name="Ichinomiya M."/>
            <person name="Sato N."/>
            <person name="Blanc-Mathieu R."/>
            <person name="Endo H."/>
            <person name="Kuwata A."/>
            <person name="Ogata H."/>
        </authorList>
    </citation>
    <scope>NUCLEOTIDE SEQUENCE [LARGE SCALE GENOMIC DNA]</scope>
</reference>
<dbReference type="CDD" id="cd00037">
    <property type="entry name" value="CLECT"/>
    <property type="match status" value="1"/>
</dbReference>
<dbReference type="InterPro" id="IPR016186">
    <property type="entry name" value="C-type_lectin-like/link_sf"/>
</dbReference>
<evidence type="ECO:0000259" key="1">
    <source>
        <dbReference type="PROSITE" id="PS50041"/>
    </source>
</evidence>
<protein>
    <recommendedName>
        <fullName evidence="1">C-type lectin domain-containing protein</fullName>
    </recommendedName>
</protein>
<dbReference type="InterPro" id="IPR050111">
    <property type="entry name" value="C-type_lectin/snaclec_domain"/>
</dbReference>
<evidence type="ECO:0000313" key="2">
    <source>
        <dbReference type="EMBL" id="GMI26837.1"/>
    </source>
</evidence>
<feature type="non-terminal residue" evidence="2">
    <location>
        <position position="160"/>
    </location>
</feature>
<dbReference type="SMART" id="SM01411">
    <property type="entry name" value="Ephrin_rec_like"/>
    <property type="match status" value="1"/>
</dbReference>
<dbReference type="Proteomes" id="UP001165060">
    <property type="component" value="Unassembled WGS sequence"/>
</dbReference>
<proteinExistence type="predicted"/>
<dbReference type="Gene3D" id="2.10.50.10">
    <property type="entry name" value="Tumor Necrosis Factor Receptor, subunit A, domain 2"/>
    <property type="match status" value="1"/>
</dbReference>
<dbReference type="Pfam" id="PF07699">
    <property type="entry name" value="Ephrin_rec_like"/>
    <property type="match status" value="1"/>
</dbReference>
<sequence>MMGPSTWHDARAACMALDMDLPVLLSQSHNNELLAAAGGEEIWLGLSDEAEEGVWTWVNGEPLSYNNWNDEEPNNAGSGEHFAALQGTSAWNDQSMTASLKFICEDKASVTGATLCSSCIPGKYSSAAGQTECDGCPFGTASSEVGATSSDACEVCPAET</sequence>
<dbReference type="EMBL" id="BRYB01004175">
    <property type="protein sequence ID" value="GMI26837.1"/>
    <property type="molecule type" value="Genomic_DNA"/>
</dbReference>
<dbReference type="Pfam" id="PF00059">
    <property type="entry name" value="Lectin_C"/>
    <property type="match status" value="1"/>
</dbReference>
<dbReference type="SUPFAM" id="SSF56436">
    <property type="entry name" value="C-type lectin-like"/>
    <property type="match status" value="1"/>
</dbReference>
<evidence type="ECO:0000313" key="3">
    <source>
        <dbReference type="Proteomes" id="UP001165060"/>
    </source>
</evidence>
<dbReference type="InterPro" id="IPR016187">
    <property type="entry name" value="CTDL_fold"/>
</dbReference>
<dbReference type="SMART" id="SM00034">
    <property type="entry name" value="CLECT"/>
    <property type="match status" value="1"/>
</dbReference>
<organism evidence="2 3">
    <name type="scientific">Tetraparma gracilis</name>
    <dbReference type="NCBI Taxonomy" id="2962635"/>
    <lineage>
        <taxon>Eukaryota</taxon>
        <taxon>Sar</taxon>
        <taxon>Stramenopiles</taxon>
        <taxon>Ochrophyta</taxon>
        <taxon>Bolidophyceae</taxon>
        <taxon>Parmales</taxon>
        <taxon>Triparmaceae</taxon>
        <taxon>Tetraparma</taxon>
    </lineage>
</organism>
<dbReference type="PANTHER" id="PTHR22803">
    <property type="entry name" value="MANNOSE, PHOSPHOLIPASE, LECTIN RECEPTOR RELATED"/>
    <property type="match status" value="1"/>
</dbReference>
<dbReference type="InterPro" id="IPR011641">
    <property type="entry name" value="Tyr-kin_ephrin_A/B_rcpt-like"/>
</dbReference>
<accession>A0ABQ6MI97</accession>
<dbReference type="InterPro" id="IPR001304">
    <property type="entry name" value="C-type_lectin-like"/>
</dbReference>
<keyword evidence="3" id="KW-1185">Reference proteome</keyword>
<dbReference type="Gene3D" id="3.10.100.10">
    <property type="entry name" value="Mannose-Binding Protein A, subunit A"/>
    <property type="match status" value="1"/>
</dbReference>
<feature type="domain" description="C-type lectin" evidence="1">
    <location>
        <begin position="1"/>
        <end position="105"/>
    </location>
</feature>
<name>A0ABQ6MI97_9STRA</name>
<dbReference type="PROSITE" id="PS50041">
    <property type="entry name" value="C_TYPE_LECTIN_2"/>
    <property type="match status" value="1"/>
</dbReference>
<gene>
    <name evidence="2" type="ORF">TeGR_g8448</name>
</gene>
<comment type="caution">
    <text evidence="2">The sequence shown here is derived from an EMBL/GenBank/DDBJ whole genome shotgun (WGS) entry which is preliminary data.</text>
</comment>